<dbReference type="CDD" id="cd10170">
    <property type="entry name" value="ASKHA_NBD_HSP70"/>
    <property type="match status" value="1"/>
</dbReference>
<dbReference type="InterPro" id="IPR043129">
    <property type="entry name" value="ATPase_NBD"/>
</dbReference>
<dbReference type="KEGG" id="svp:Pan189_21690"/>
<dbReference type="PROSITE" id="PS00297">
    <property type="entry name" value="HSP70_1"/>
    <property type="match status" value="1"/>
</dbReference>
<proteinExistence type="inferred from homology"/>
<gene>
    <name evidence="4" type="primary">hscA</name>
    <name evidence="4" type="ORF">Pan189_21690</name>
</gene>
<dbReference type="Gene3D" id="3.30.420.40">
    <property type="match status" value="2"/>
</dbReference>
<keyword evidence="2" id="KW-0547">Nucleotide-binding</keyword>
<protein>
    <submittedName>
        <fullName evidence="4">Chaperone protein HscA</fullName>
    </submittedName>
</protein>
<dbReference type="PRINTS" id="PR00301">
    <property type="entry name" value="HEATSHOCK70"/>
</dbReference>
<comment type="similarity">
    <text evidence="1">Belongs to the heat shock protein 70 family.</text>
</comment>
<evidence type="ECO:0000256" key="1">
    <source>
        <dbReference type="ARBA" id="ARBA00007381"/>
    </source>
</evidence>
<sequence length="936" mass="102969">MSSVTEPPEARYLVGIDLGTTNCAVAFIDLEDTTRTVTPFAVPQLTSPGQVEQRDTLPSFHYEPATNEFAPDQLKLPWTSEEAPQFVGAFARDHGARVPGRQVQSAKSWLCHAGIDRTAAVLPWHAASDVERISPVAASARYLEHIRLAWDDAYAEHPLAEQDIVLTIPASFDEVARELTVRAAREAGLPKLVLIEEPQAAFYAWINRRRDDWPTQVDAGQTILVCDIGGGTTDFSLIRVRANDNGTVGFDRIAVGEHLVLGGDNVDLAVAKLLEESANVPGGLQPAQWETLARLARRIKEDLLAEDAPETVTVSVSGGGSKLIGSALQIEARRDVIREAVIDGFLPKSALKERPLRRASGFQEFGLPYAADAAITKQLAAFLTDHREVVAKFGARDDAADPARPDVVLFNGGFFESPLLKERLLETLSEWFDPTHQWRPKVLAHDRLDLAVARGAAYYGLVRRGEGVRIDAGLARSYYIAISSADGSKPQAVCLAPAGTKEGSEIELAQQFEVLVSQPVEFPIFVSSTRSTDDAGDVVGVDPLEMRPLAPIRTVLRSRGKSSDEAVAVHVVTRLTEIGTLDLQCREVDGNRRWKIQFDVRAATRTEVDVTESTGETAGILDEEVERQAAELIEQTFGPEKSLKPRDLPRRLSEVIGEDRDNWPAPLLRSMWETLFEHREGRRFGPAHEARWLNMTGFAMRPGYGVALDDWRVSETWKGLKNQLVHADPRCLSEWRVFWRRLSGGLEAGQQRALADPLLSVLAAKPSRQQRGAIAPAADPETWRMLSSLERLPVQMKRRIADLAVVRLNTGDAAGIEDALIWSLGRLAARVPLYGPQNEVVGRSDCERLIEQLLVHKSDSRMLESALVQMSRRSGDRFRDVGEKVRDRVLGHLTRMGASDRALQLVEEGGSFGEAERAAAFGDALPSGLRLIGAGE</sequence>
<dbReference type="PANTHER" id="PTHR42749">
    <property type="entry name" value="CELL SHAPE-DETERMINING PROTEIN MREB"/>
    <property type="match status" value="1"/>
</dbReference>
<evidence type="ECO:0000256" key="2">
    <source>
        <dbReference type="ARBA" id="ARBA00022741"/>
    </source>
</evidence>
<dbReference type="OrthoDB" id="9760742at2"/>
<dbReference type="GO" id="GO:0005524">
    <property type="term" value="F:ATP binding"/>
    <property type="evidence" value="ECO:0007669"/>
    <property type="project" value="UniProtKB-KW"/>
</dbReference>
<dbReference type="GO" id="GO:0140662">
    <property type="term" value="F:ATP-dependent protein folding chaperone"/>
    <property type="evidence" value="ECO:0007669"/>
    <property type="project" value="InterPro"/>
</dbReference>
<dbReference type="InterPro" id="IPR018181">
    <property type="entry name" value="Heat_shock_70_CS"/>
</dbReference>
<keyword evidence="5" id="KW-1185">Reference proteome</keyword>
<evidence type="ECO:0000313" key="5">
    <source>
        <dbReference type="Proteomes" id="UP000317318"/>
    </source>
</evidence>
<organism evidence="4 5">
    <name type="scientific">Stratiformator vulcanicus</name>
    <dbReference type="NCBI Taxonomy" id="2527980"/>
    <lineage>
        <taxon>Bacteria</taxon>
        <taxon>Pseudomonadati</taxon>
        <taxon>Planctomycetota</taxon>
        <taxon>Planctomycetia</taxon>
        <taxon>Planctomycetales</taxon>
        <taxon>Planctomycetaceae</taxon>
        <taxon>Stratiformator</taxon>
    </lineage>
</organism>
<dbReference type="EMBL" id="CP036268">
    <property type="protein sequence ID" value="QDT37787.1"/>
    <property type="molecule type" value="Genomic_DNA"/>
</dbReference>
<dbReference type="Proteomes" id="UP000317318">
    <property type="component" value="Chromosome"/>
</dbReference>
<evidence type="ECO:0000256" key="3">
    <source>
        <dbReference type="ARBA" id="ARBA00022840"/>
    </source>
</evidence>
<dbReference type="InterPro" id="IPR021030">
    <property type="entry name" value="DUF3731"/>
</dbReference>
<keyword evidence="3" id="KW-0067">ATP-binding</keyword>
<reference evidence="4 5" key="1">
    <citation type="submission" date="2019-02" db="EMBL/GenBank/DDBJ databases">
        <title>Deep-cultivation of Planctomycetes and their phenomic and genomic characterization uncovers novel biology.</title>
        <authorList>
            <person name="Wiegand S."/>
            <person name="Jogler M."/>
            <person name="Boedeker C."/>
            <person name="Pinto D."/>
            <person name="Vollmers J."/>
            <person name="Rivas-Marin E."/>
            <person name="Kohn T."/>
            <person name="Peeters S.H."/>
            <person name="Heuer A."/>
            <person name="Rast P."/>
            <person name="Oberbeckmann S."/>
            <person name="Bunk B."/>
            <person name="Jeske O."/>
            <person name="Meyerdierks A."/>
            <person name="Storesund J.E."/>
            <person name="Kallscheuer N."/>
            <person name="Luecker S."/>
            <person name="Lage O.M."/>
            <person name="Pohl T."/>
            <person name="Merkel B.J."/>
            <person name="Hornburger P."/>
            <person name="Mueller R.-W."/>
            <person name="Bruemmer F."/>
            <person name="Labrenz M."/>
            <person name="Spormann A.M."/>
            <person name="Op den Camp H."/>
            <person name="Overmann J."/>
            <person name="Amann R."/>
            <person name="Jetten M.S.M."/>
            <person name="Mascher T."/>
            <person name="Medema M.H."/>
            <person name="Devos D.P."/>
            <person name="Kaster A.-K."/>
            <person name="Ovreas L."/>
            <person name="Rohde M."/>
            <person name="Galperin M.Y."/>
            <person name="Jogler C."/>
        </authorList>
    </citation>
    <scope>NUCLEOTIDE SEQUENCE [LARGE SCALE GENOMIC DNA]</scope>
    <source>
        <strain evidence="4 5">Pan189</strain>
    </source>
</reference>
<dbReference type="InterPro" id="IPR013126">
    <property type="entry name" value="Hsp_70_fam"/>
</dbReference>
<dbReference type="RefSeq" id="WP_145363876.1">
    <property type="nucleotide sequence ID" value="NZ_CP036268.1"/>
</dbReference>
<dbReference type="AlphaFoldDB" id="A0A517R1L7"/>
<dbReference type="Pfam" id="PF00012">
    <property type="entry name" value="HSP70"/>
    <property type="match status" value="1"/>
</dbReference>
<accession>A0A517R1L7</accession>
<name>A0A517R1L7_9PLAN</name>
<dbReference type="Pfam" id="PF12531">
    <property type="entry name" value="DUF3731"/>
    <property type="match status" value="1"/>
</dbReference>
<dbReference type="PANTHER" id="PTHR42749:SF1">
    <property type="entry name" value="CELL SHAPE-DETERMINING PROTEIN MREB"/>
    <property type="match status" value="1"/>
</dbReference>
<evidence type="ECO:0000313" key="4">
    <source>
        <dbReference type="EMBL" id="QDT37787.1"/>
    </source>
</evidence>
<dbReference type="SUPFAM" id="SSF53067">
    <property type="entry name" value="Actin-like ATPase domain"/>
    <property type="match status" value="2"/>
</dbReference>